<proteinExistence type="predicted"/>
<dbReference type="EMBL" id="BKCJ010009030">
    <property type="protein sequence ID" value="GEU85067.1"/>
    <property type="molecule type" value="Genomic_DNA"/>
</dbReference>
<dbReference type="AlphaFoldDB" id="A0A6L2NHP0"/>
<organism evidence="1">
    <name type="scientific">Tanacetum cinerariifolium</name>
    <name type="common">Dalmatian daisy</name>
    <name type="synonym">Chrysanthemum cinerariifolium</name>
    <dbReference type="NCBI Taxonomy" id="118510"/>
    <lineage>
        <taxon>Eukaryota</taxon>
        <taxon>Viridiplantae</taxon>
        <taxon>Streptophyta</taxon>
        <taxon>Embryophyta</taxon>
        <taxon>Tracheophyta</taxon>
        <taxon>Spermatophyta</taxon>
        <taxon>Magnoliopsida</taxon>
        <taxon>eudicotyledons</taxon>
        <taxon>Gunneridae</taxon>
        <taxon>Pentapetalae</taxon>
        <taxon>asterids</taxon>
        <taxon>campanulids</taxon>
        <taxon>Asterales</taxon>
        <taxon>Asteraceae</taxon>
        <taxon>Asteroideae</taxon>
        <taxon>Anthemideae</taxon>
        <taxon>Anthemidinae</taxon>
        <taxon>Tanacetum</taxon>
    </lineage>
</organism>
<comment type="caution">
    <text evidence="1">The sequence shown here is derived from an EMBL/GenBank/DDBJ whole genome shotgun (WGS) entry which is preliminary data.</text>
</comment>
<accession>A0A6L2NHP0</accession>
<gene>
    <name evidence="1" type="ORF">Tci_057045</name>
</gene>
<protein>
    <submittedName>
        <fullName evidence="1">Uncharacterized protein</fullName>
    </submittedName>
</protein>
<name>A0A6L2NHP0_TANCI</name>
<evidence type="ECO:0000313" key="1">
    <source>
        <dbReference type="EMBL" id="GEU85067.1"/>
    </source>
</evidence>
<reference evidence="1" key="1">
    <citation type="journal article" date="2019" name="Sci. Rep.">
        <title>Draft genome of Tanacetum cinerariifolium, the natural source of mosquito coil.</title>
        <authorList>
            <person name="Yamashiro T."/>
            <person name="Shiraishi A."/>
            <person name="Satake H."/>
            <person name="Nakayama K."/>
        </authorList>
    </citation>
    <scope>NUCLEOTIDE SEQUENCE</scope>
</reference>
<sequence length="87" mass="9888">MFKGVKAFSHVSFDEYIRVALSDGILIVGKEDPMYVETLYGWVVSFDEVLVADAITTNINKFKIWFSLENNSVVSEFGEDLMCLLKN</sequence>